<evidence type="ECO:0000256" key="7">
    <source>
        <dbReference type="ARBA" id="ARBA00023237"/>
    </source>
</evidence>
<comment type="subcellular location">
    <subcellularLocation>
        <location evidence="1 8">Cell outer membrane</location>
        <topology evidence="1 8">Multi-pass membrane protein</topology>
    </subcellularLocation>
</comment>
<gene>
    <name evidence="13" type="ORF">K6753_07485</name>
</gene>
<dbReference type="InterPro" id="IPR012910">
    <property type="entry name" value="Plug_dom"/>
</dbReference>
<keyword evidence="10" id="KW-0732">Signal</keyword>
<feature type="domain" description="TonB-dependent receptor-like beta-barrel" evidence="11">
    <location>
        <begin position="357"/>
        <end position="929"/>
    </location>
</feature>
<keyword evidence="14" id="KW-1185">Reference proteome</keyword>
<dbReference type="Gene3D" id="2.170.130.10">
    <property type="entry name" value="TonB-dependent receptor, plug domain"/>
    <property type="match status" value="1"/>
</dbReference>
<reference evidence="13 14" key="1">
    <citation type="submission" date="2021-09" db="EMBL/GenBank/DDBJ databases">
        <title>Lysobacter sp. 13A isolated from the river sediment.</title>
        <authorList>
            <person name="Liu H."/>
            <person name="Li S."/>
            <person name="Mao S."/>
        </authorList>
    </citation>
    <scope>NUCLEOTIDE SEQUENCE [LARGE SCALE GENOMIC DNA]</scope>
    <source>
        <strain evidence="13 14">13A</strain>
    </source>
</reference>
<keyword evidence="6 8" id="KW-0472">Membrane</keyword>
<dbReference type="Pfam" id="PF00593">
    <property type="entry name" value="TonB_dep_Rec_b-barrel"/>
    <property type="match status" value="1"/>
</dbReference>
<sequence length="964" mass="104528">MTLKTTKLRDAISFALVVGATAAAGTGVAFAQDAEEQEATTLDRIEVTGSRIKRTDIETSQPVFSLNREEIAAQGLTSVGDVIQNISANGSTLNSTYNNGGNGETRVSLRNLGSNRTLVLVNGRRWVGGTGLGGAVDLNTIPTAAVERIEVLKDGASAIYGSDAIAGVVNVILRQNFEGAEANAYYGQFEQGDGARQAYDFTVGSSGDRWSAMFGIGYVKEDPVMAGDREISAVPVFGSTPGFGGSSTTPDGTFCILGDTQFCEHPNGEYGLWQINPTAPEGYTTYRGSIDNYNFAPDNYLITPQERTSLFANGSLDITDDIRFRATTQFNQRRSEQLLAAMPVVIIPIFGNGAPAFGPDDTVISEDSIYNPFGRNIDWVQRRVTETGGRSFNQDVDTFAFNGGFEGSFDVGDRFYTWDLGYFYGENEQNDTTFGLFQYSKLKNALGPSMVVDGTPICVSTPGDASTQIDGCVPLNFLGGEGTITPEMLNYVSFVAQDSFGYKQRTYYGSIGGELFDLPGGPLAFSFGLENRKESGYDQPDALINAGDTTGNARTATAGGYSLDEAYLEFAIPVLADIPGAELLEFSVATRYSDYSNFGDTLNSKFGFKWKPISDLLVRGNWAEGFRAPAIGELFAGEADSFPTLLDPCNNVNFPGLSAEQQARCTSAGVPAGGYNQTNSQIRITVGGNPNLQPEKSESRTLGFVWNPSFIEGFDVSLDWWNIELDDTISGLSGQAIADRCIRDGDAQACGLITRGANGSIVDLLSSGLNIGSAEVEGYDMTVGYRMPDTAYGNFNFIWDSTYLSSVEYDFDGDGTRGEVSEGGNLVGEYSDRNNNWRIRSNLAVRWEMGDWGAAWNSRFYSHQTEDCTGFNAANTALLCSDPDRIVNDEDGNPVASPENRMGSVTYHDANVFWNAPWNARVTLGVNNLFDKDPPRSASTFANSFDPQYEIPGRFLYMKYTQRF</sequence>
<evidence type="ECO:0000256" key="8">
    <source>
        <dbReference type="PROSITE-ProRule" id="PRU01360"/>
    </source>
</evidence>
<dbReference type="InterPro" id="IPR036942">
    <property type="entry name" value="Beta-barrel_TonB_sf"/>
</dbReference>
<evidence type="ECO:0000256" key="1">
    <source>
        <dbReference type="ARBA" id="ARBA00004571"/>
    </source>
</evidence>
<keyword evidence="4 8" id="KW-0812">Transmembrane</keyword>
<comment type="caution">
    <text evidence="13">The sequence shown here is derived from an EMBL/GenBank/DDBJ whole genome shotgun (WGS) entry which is preliminary data.</text>
</comment>
<dbReference type="Pfam" id="PF07715">
    <property type="entry name" value="Plug"/>
    <property type="match status" value="1"/>
</dbReference>
<accession>A0ABS7T673</accession>
<evidence type="ECO:0000256" key="9">
    <source>
        <dbReference type="RuleBase" id="RU003357"/>
    </source>
</evidence>
<dbReference type="PANTHER" id="PTHR47234">
    <property type="match status" value="1"/>
</dbReference>
<evidence type="ECO:0000256" key="6">
    <source>
        <dbReference type="ARBA" id="ARBA00023136"/>
    </source>
</evidence>
<evidence type="ECO:0000259" key="11">
    <source>
        <dbReference type="Pfam" id="PF00593"/>
    </source>
</evidence>
<evidence type="ECO:0000256" key="2">
    <source>
        <dbReference type="ARBA" id="ARBA00022448"/>
    </source>
</evidence>
<evidence type="ECO:0000313" key="13">
    <source>
        <dbReference type="EMBL" id="MBZ4039373.1"/>
    </source>
</evidence>
<comment type="similarity">
    <text evidence="8 9">Belongs to the TonB-dependent receptor family.</text>
</comment>
<keyword evidence="3 8" id="KW-1134">Transmembrane beta strand</keyword>
<dbReference type="InterPro" id="IPR000531">
    <property type="entry name" value="Beta-barrel_TonB"/>
</dbReference>
<dbReference type="Gene3D" id="2.40.170.20">
    <property type="entry name" value="TonB-dependent receptor, beta-barrel domain"/>
    <property type="match status" value="1"/>
</dbReference>
<organism evidence="13 14">
    <name type="scientific">Novilysobacter selenitireducens</name>
    <dbReference type="NCBI Taxonomy" id="2872639"/>
    <lineage>
        <taxon>Bacteria</taxon>
        <taxon>Pseudomonadati</taxon>
        <taxon>Pseudomonadota</taxon>
        <taxon>Gammaproteobacteria</taxon>
        <taxon>Lysobacterales</taxon>
        <taxon>Lysobacteraceae</taxon>
        <taxon>Novilysobacter</taxon>
    </lineage>
</organism>
<feature type="domain" description="TonB-dependent receptor plug" evidence="12">
    <location>
        <begin position="57"/>
        <end position="168"/>
    </location>
</feature>
<name>A0ABS7T673_9GAMM</name>
<dbReference type="Proteomes" id="UP001430954">
    <property type="component" value="Unassembled WGS sequence"/>
</dbReference>
<evidence type="ECO:0000313" key="14">
    <source>
        <dbReference type="Proteomes" id="UP001430954"/>
    </source>
</evidence>
<evidence type="ECO:0000259" key="12">
    <source>
        <dbReference type="Pfam" id="PF07715"/>
    </source>
</evidence>
<evidence type="ECO:0000256" key="5">
    <source>
        <dbReference type="ARBA" id="ARBA00023077"/>
    </source>
</evidence>
<dbReference type="InterPro" id="IPR039426">
    <property type="entry name" value="TonB-dep_rcpt-like"/>
</dbReference>
<dbReference type="PANTHER" id="PTHR47234:SF2">
    <property type="entry name" value="TONB-DEPENDENT RECEPTOR"/>
    <property type="match status" value="1"/>
</dbReference>
<evidence type="ECO:0000256" key="10">
    <source>
        <dbReference type="SAM" id="SignalP"/>
    </source>
</evidence>
<protein>
    <submittedName>
        <fullName evidence="13">TonB-dependent receptor</fullName>
    </submittedName>
</protein>
<evidence type="ECO:0000256" key="3">
    <source>
        <dbReference type="ARBA" id="ARBA00022452"/>
    </source>
</evidence>
<dbReference type="EMBL" id="JAINZW010000003">
    <property type="protein sequence ID" value="MBZ4039373.1"/>
    <property type="molecule type" value="Genomic_DNA"/>
</dbReference>
<evidence type="ECO:0000256" key="4">
    <source>
        <dbReference type="ARBA" id="ARBA00022692"/>
    </source>
</evidence>
<proteinExistence type="inferred from homology"/>
<feature type="chain" id="PRO_5045211038" evidence="10">
    <location>
        <begin position="32"/>
        <end position="964"/>
    </location>
</feature>
<feature type="signal peptide" evidence="10">
    <location>
        <begin position="1"/>
        <end position="31"/>
    </location>
</feature>
<dbReference type="InterPro" id="IPR037066">
    <property type="entry name" value="Plug_dom_sf"/>
</dbReference>
<dbReference type="SUPFAM" id="SSF56935">
    <property type="entry name" value="Porins"/>
    <property type="match status" value="1"/>
</dbReference>
<dbReference type="PROSITE" id="PS52016">
    <property type="entry name" value="TONB_DEPENDENT_REC_3"/>
    <property type="match status" value="1"/>
</dbReference>
<keyword evidence="2 8" id="KW-0813">Transport</keyword>
<keyword evidence="13" id="KW-0675">Receptor</keyword>
<keyword evidence="5 9" id="KW-0798">TonB box</keyword>
<dbReference type="RefSeq" id="WP_223675835.1">
    <property type="nucleotide sequence ID" value="NZ_JAINZW010000003.1"/>
</dbReference>
<keyword evidence="7 8" id="KW-0998">Cell outer membrane</keyword>